<protein>
    <submittedName>
        <fullName evidence="2">Peptidylprolyl isomerase</fullName>
    </submittedName>
</protein>
<evidence type="ECO:0000256" key="1">
    <source>
        <dbReference type="ARBA" id="ARBA00022729"/>
    </source>
</evidence>
<dbReference type="PANTHER" id="PTHR47637">
    <property type="entry name" value="CHAPERONE SURA"/>
    <property type="match status" value="1"/>
</dbReference>
<dbReference type="RefSeq" id="WP_164623189.1">
    <property type="nucleotide sequence ID" value="NZ_JAAIVJ010000001.1"/>
</dbReference>
<keyword evidence="1" id="KW-0732">Signal</keyword>
<dbReference type="AlphaFoldDB" id="A0A6M0QRW9"/>
<dbReference type="EMBL" id="JAAIVJ010000001">
    <property type="protein sequence ID" value="NEY89182.1"/>
    <property type="molecule type" value="Genomic_DNA"/>
</dbReference>
<dbReference type="Gene3D" id="1.10.4030.10">
    <property type="entry name" value="Porin chaperone SurA, peptide-binding domain"/>
    <property type="match status" value="1"/>
</dbReference>
<proteinExistence type="predicted"/>
<name>A0A6M0QRW9_9RHOB</name>
<dbReference type="GO" id="GO:0003755">
    <property type="term" value="F:peptidyl-prolyl cis-trans isomerase activity"/>
    <property type="evidence" value="ECO:0007669"/>
    <property type="project" value="InterPro"/>
</dbReference>
<gene>
    <name evidence="2" type="ORF">G4Z14_02650</name>
</gene>
<dbReference type="Pfam" id="PF13624">
    <property type="entry name" value="SurA_N_3"/>
    <property type="match status" value="1"/>
</dbReference>
<dbReference type="InterPro" id="IPR050280">
    <property type="entry name" value="OMP_Chaperone_SurA"/>
</dbReference>
<dbReference type="Proteomes" id="UP000477782">
    <property type="component" value="Unassembled WGS sequence"/>
</dbReference>
<accession>A0A6M0QRW9</accession>
<dbReference type="SUPFAM" id="SSF109998">
    <property type="entry name" value="Triger factor/SurA peptide-binding domain-like"/>
    <property type="match status" value="1"/>
</dbReference>
<keyword evidence="2" id="KW-0413">Isomerase</keyword>
<keyword evidence="3" id="KW-1185">Reference proteome</keyword>
<dbReference type="Gene3D" id="3.10.50.40">
    <property type="match status" value="1"/>
</dbReference>
<evidence type="ECO:0000313" key="3">
    <source>
        <dbReference type="Proteomes" id="UP000477782"/>
    </source>
</evidence>
<dbReference type="InterPro" id="IPR027304">
    <property type="entry name" value="Trigger_fact/SurA_dom_sf"/>
</dbReference>
<organism evidence="2 3">
    <name type="scientific">Tabrizicola oligotrophica</name>
    <dbReference type="NCBI Taxonomy" id="2710650"/>
    <lineage>
        <taxon>Bacteria</taxon>
        <taxon>Pseudomonadati</taxon>
        <taxon>Pseudomonadota</taxon>
        <taxon>Alphaproteobacteria</taxon>
        <taxon>Rhodobacterales</taxon>
        <taxon>Paracoccaceae</taxon>
        <taxon>Tabrizicola</taxon>
    </lineage>
</organism>
<dbReference type="SUPFAM" id="SSF54534">
    <property type="entry name" value="FKBP-like"/>
    <property type="match status" value="1"/>
</dbReference>
<reference evidence="2 3" key="1">
    <citation type="submission" date="2020-02" db="EMBL/GenBank/DDBJ databases">
        <authorList>
            <person name="Chen W.-M."/>
        </authorList>
    </citation>
    <scope>NUCLEOTIDE SEQUENCE [LARGE SCALE GENOMIC DNA]</scope>
    <source>
        <strain evidence="2 3">KMS-5</strain>
    </source>
</reference>
<evidence type="ECO:0000313" key="2">
    <source>
        <dbReference type="EMBL" id="NEY89182.1"/>
    </source>
</evidence>
<dbReference type="PANTHER" id="PTHR47637:SF1">
    <property type="entry name" value="CHAPERONE SURA"/>
    <property type="match status" value="1"/>
</dbReference>
<sequence length="417" mass="44865">MQAMERMTKSGRIGTGHGAGFGAKAARLAAAVVLAVVLTGAGQPAHANPFDPVITVNGRVITQYEMEQRRRFMEILRQPGDLDDMARSSLIEDRLRMAAAKEAGLAISPDQVMAGMTEFASRANLSAEEFIKLTGEMGLDAESFRDFVEAGVLWREVVRAKFAGKVSITEAEINRAIANFQPTGAVKLNLLEIVLPAAGTDQSGAMALARKLQAQIKTEADFAAAARDYGGGATGWTRLSDLPEAARAALERQAPGAMSRPVALEDKVVLYWLSERGEDPISGTPEAWLDYAQYLVPEGANAEAELAAARARIDTCDDLYTVAKGQPADRVIRESQPQSAVGGDVGAVLATLDAGESSTRISRDGWRVLLMLCSRGPAPDLVPNRDIIREQLLNQRLSSLADIYLEELRSEAIITEE</sequence>
<comment type="caution">
    <text evidence="2">The sequence shown here is derived from an EMBL/GenBank/DDBJ whole genome shotgun (WGS) entry which is preliminary data.</text>
</comment>
<dbReference type="InterPro" id="IPR046357">
    <property type="entry name" value="PPIase_dom_sf"/>
</dbReference>